<proteinExistence type="predicted"/>
<dbReference type="SMART" id="SM00448">
    <property type="entry name" value="REC"/>
    <property type="match status" value="1"/>
</dbReference>
<comment type="catalytic activity">
    <reaction evidence="1">
        <text>ATP + protein L-histidine = ADP + protein N-phospho-L-histidine.</text>
        <dbReference type="EC" id="2.7.13.3"/>
    </reaction>
</comment>
<dbReference type="InterPro" id="IPR001789">
    <property type="entry name" value="Sig_transdc_resp-reg_receiver"/>
</dbReference>
<feature type="domain" description="Response regulatory" evidence="11">
    <location>
        <begin position="714"/>
        <end position="834"/>
    </location>
</feature>
<dbReference type="SUPFAM" id="SSF52172">
    <property type="entry name" value="CheY-like"/>
    <property type="match status" value="1"/>
</dbReference>
<name>A0ABN1FI88_9PROT</name>
<dbReference type="PANTHER" id="PTHR45339">
    <property type="entry name" value="HYBRID SIGNAL TRANSDUCTION HISTIDINE KINASE J"/>
    <property type="match status" value="1"/>
</dbReference>
<dbReference type="EC" id="2.7.13.3" evidence="2"/>
<dbReference type="RefSeq" id="WP_343896362.1">
    <property type="nucleotide sequence ID" value="NZ_BAAAFZ010000050.1"/>
</dbReference>
<feature type="modified residue" description="4-aspartylphosphate" evidence="6">
    <location>
        <position position="766"/>
    </location>
</feature>
<keyword evidence="7" id="KW-0175">Coiled coil</keyword>
<keyword evidence="9" id="KW-1133">Transmembrane helix</keyword>
<dbReference type="Gene3D" id="3.30.450.20">
    <property type="entry name" value="PAS domain"/>
    <property type="match status" value="2"/>
</dbReference>
<feature type="transmembrane region" description="Helical" evidence="9">
    <location>
        <begin position="283"/>
        <end position="303"/>
    </location>
</feature>
<feature type="compositionally biased region" description="Low complexity" evidence="8">
    <location>
        <begin position="690"/>
        <end position="700"/>
    </location>
</feature>
<feature type="coiled-coil region" evidence="7">
    <location>
        <begin position="299"/>
        <end position="326"/>
    </location>
</feature>
<feature type="transmembrane region" description="Helical" evidence="9">
    <location>
        <begin position="6"/>
        <end position="29"/>
    </location>
</feature>
<dbReference type="SMART" id="SM00387">
    <property type="entry name" value="HATPase_c"/>
    <property type="match status" value="1"/>
</dbReference>
<evidence type="ECO:0000256" key="2">
    <source>
        <dbReference type="ARBA" id="ARBA00012438"/>
    </source>
</evidence>
<keyword evidence="9" id="KW-0812">Transmembrane</keyword>
<dbReference type="InterPro" id="IPR008207">
    <property type="entry name" value="Sig_transdc_His_kin_Hpt_dom"/>
</dbReference>
<evidence type="ECO:0000259" key="12">
    <source>
        <dbReference type="PROSITE" id="PS50894"/>
    </source>
</evidence>
<dbReference type="Gene3D" id="3.40.50.2300">
    <property type="match status" value="1"/>
</dbReference>
<accession>A0ABN1FI88</accession>
<gene>
    <name evidence="13" type="ORF">GCM10009416_31950</name>
</gene>
<evidence type="ECO:0000256" key="1">
    <source>
        <dbReference type="ARBA" id="ARBA00000085"/>
    </source>
</evidence>
<feature type="domain" description="HPt" evidence="12">
    <location>
        <begin position="876"/>
        <end position="978"/>
    </location>
</feature>
<evidence type="ECO:0000256" key="9">
    <source>
        <dbReference type="SAM" id="Phobius"/>
    </source>
</evidence>
<comment type="caution">
    <text evidence="13">The sequence shown here is derived from an EMBL/GenBank/DDBJ whole genome shotgun (WGS) entry which is preliminary data.</text>
</comment>
<dbReference type="SUPFAM" id="SSF47384">
    <property type="entry name" value="Homodimeric domain of signal transducing histidine kinase"/>
    <property type="match status" value="1"/>
</dbReference>
<evidence type="ECO:0000313" key="13">
    <source>
        <dbReference type="EMBL" id="GAA0591120.1"/>
    </source>
</evidence>
<dbReference type="EMBL" id="BAAAFZ010000050">
    <property type="protein sequence ID" value="GAA0591120.1"/>
    <property type="molecule type" value="Genomic_DNA"/>
</dbReference>
<dbReference type="PRINTS" id="PR00344">
    <property type="entry name" value="BCTRLSENSOR"/>
</dbReference>
<dbReference type="PROSITE" id="PS50109">
    <property type="entry name" value="HIS_KIN"/>
    <property type="match status" value="1"/>
</dbReference>
<feature type="region of interest" description="Disordered" evidence="8">
    <location>
        <begin position="685"/>
        <end position="709"/>
    </location>
</feature>
<evidence type="ECO:0000256" key="4">
    <source>
        <dbReference type="ARBA" id="ARBA00023012"/>
    </source>
</evidence>
<dbReference type="InterPro" id="IPR036097">
    <property type="entry name" value="HisK_dim/P_sf"/>
</dbReference>
<dbReference type="InterPro" id="IPR036641">
    <property type="entry name" value="HPT_dom_sf"/>
</dbReference>
<keyword evidence="14" id="KW-1185">Reference proteome</keyword>
<dbReference type="CDD" id="cd00082">
    <property type="entry name" value="HisKA"/>
    <property type="match status" value="1"/>
</dbReference>
<evidence type="ECO:0000259" key="10">
    <source>
        <dbReference type="PROSITE" id="PS50109"/>
    </source>
</evidence>
<evidence type="ECO:0000256" key="8">
    <source>
        <dbReference type="SAM" id="MobiDB-lite"/>
    </source>
</evidence>
<feature type="modified residue" description="Phosphohistidine" evidence="5">
    <location>
        <position position="918"/>
    </location>
</feature>
<dbReference type="Proteomes" id="UP001501588">
    <property type="component" value="Unassembled WGS sequence"/>
</dbReference>
<dbReference type="CDD" id="cd17546">
    <property type="entry name" value="REC_hyHK_CKI1_RcsC-like"/>
    <property type="match status" value="1"/>
</dbReference>
<evidence type="ECO:0000256" key="7">
    <source>
        <dbReference type="SAM" id="Coils"/>
    </source>
</evidence>
<evidence type="ECO:0000256" key="5">
    <source>
        <dbReference type="PROSITE-ProRule" id="PRU00110"/>
    </source>
</evidence>
<dbReference type="SUPFAM" id="SSF47226">
    <property type="entry name" value="Histidine-containing phosphotransfer domain, HPT domain"/>
    <property type="match status" value="1"/>
</dbReference>
<keyword evidence="9" id="KW-0472">Membrane</keyword>
<dbReference type="Gene3D" id="1.10.287.130">
    <property type="match status" value="1"/>
</dbReference>
<organism evidence="13 14">
    <name type="scientific">Craurococcus roseus</name>
    <dbReference type="NCBI Taxonomy" id="77585"/>
    <lineage>
        <taxon>Bacteria</taxon>
        <taxon>Pseudomonadati</taxon>
        <taxon>Pseudomonadota</taxon>
        <taxon>Alphaproteobacteria</taxon>
        <taxon>Acetobacterales</taxon>
        <taxon>Acetobacteraceae</taxon>
        <taxon>Craurococcus</taxon>
    </lineage>
</organism>
<sequence length="995" mass="104170">MLARGLRFAIGVSVAVLLLAVLTGAALLVERMHRTADAAARATVQRVARVAEGALNRHLLSVDGTLAGLPALLAHLARDRRLDAQTADRLLLELDFQNFQFRDLLLLRPDGTTWAAALPASRERPPPLPPGASAIRPGQGAVSILGPVRNPLTGEWALFLGRPVEVPEIGEMLALAEVPVPLLATVLGAAGEQEGLRITVETAEGRLLVSQPHDEARVGERLSRATADMPTDGSAFAMHSRFSDAPVVASARATLYSDVVVVATLEKHAAFAEWMLDRKRVQLVAAAAALMLAALALALLAALRQREKIEAERARARRVLENAIEAMSDGFVMFDTYDRLVVCNRRYRELYAVSAPFIRPGALFEDIIREGAKRGQYPQAGNDIDGFVRDITAWHRGDHAPMERLLPDGRWLLVTERRTEDGGTVGIRTDITALKAALADTAAARDAARSATEAKSRFLAHMSHELRTPLNGVLGLAQALAADPALAPAQRERARTLEAAGRHLVAVANDVLDLAKIEAGRFELRPTPVSLPDLVRECVDWVRATAADKRLTLHVAVSSDVPRVVVADGTRLRQLVLNFLSNAVKFTSSGGRVELRATAAQAADASGRVPVRIEVGDDGPGVPEALRTEIFGDFVQLGERPDSAGLGLAIAAHIAARMEGRIGCEANPAAPAGRGALFWTELPLEPAPAPADGGQPAAERGGAEGGAPRERSLRVLVADDVPANLAVVRALLESAGHRVSCVSRGEDAVAAVADMPHPPFDAVLMDVMMPGLDGREATRRIRALPGAAGRVPVLAVTAGAFPEDIAACRAAGMDAHLAKPIERGALLAALDAAVARLPGASPGRDCGGGAAAGAAEPPPVAALPILARAAAAMIVVPGLDRRASLSLAGEFVDEIKAAATLLADLPDDAGPAFAQPAHRLAGAAATLGAERLAGAARRLHSALAAPAAEPEHGGTARPGAVALRREVLDVAAETVAALQAALAEPADDRRNAALV</sequence>
<dbReference type="Gene3D" id="3.30.565.10">
    <property type="entry name" value="Histidine kinase-like ATPase, C-terminal domain"/>
    <property type="match status" value="1"/>
</dbReference>
<dbReference type="PROSITE" id="PS50894">
    <property type="entry name" value="HPT"/>
    <property type="match status" value="1"/>
</dbReference>
<evidence type="ECO:0000259" key="11">
    <source>
        <dbReference type="PROSITE" id="PS50110"/>
    </source>
</evidence>
<evidence type="ECO:0000313" key="14">
    <source>
        <dbReference type="Proteomes" id="UP001501588"/>
    </source>
</evidence>
<dbReference type="InterPro" id="IPR035965">
    <property type="entry name" value="PAS-like_dom_sf"/>
</dbReference>
<dbReference type="InterPro" id="IPR003594">
    <property type="entry name" value="HATPase_dom"/>
</dbReference>
<dbReference type="InterPro" id="IPR005467">
    <property type="entry name" value="His_kinase_dom"/>
</dbReference>
<evidence type="ECO:0000256" key="6">
    <source>
        <dbReference type="PROSITE-ProRule" id="PRU00169"/>
    </source>
</evidence>
<dbReference type="SUPFAM" id="SSF55785">
    <property type="entry name" value="PYP-like sensor domain (PAS domain)"/>
    <property type="match status" value="1"/>
</dbReference>
<dbReference type="Pfam" id="PF00512">
    <property type="entry name" value="HisKA"/>
    <property type="match status" value="1"/>
</dbReference>
<keyword evidence="4" id="KW-0902">Two-component regulatory system</keyword>
<dbReference type="SMART" id="SM00388">
    <property type="entry name" value="HisKA"/>
    <property type="match status" value="1"/>
</dbReference>
<dbReference type="InterPro" id="IPR004358">
    <property type="entry name" value="Sig_transdc_His_kin-like_C"/>
</dbReference>
<protein>
    <recommendedName>
        <fullName evidence="2">histidine kinase</fullName>
        <ecNumber evidence="2">2.7.13.3</ecNumber>
    </recommendedName>
</protein>
<dbReference type="PROSITE" id="PS50110">
    <property type="entry name" value="RESPONSE_REGULATORY"/>
    <property type="match status" value="1"/>
</dbReference>
<dbReference type="PANTHER" id="PTHR45339:SF5">
    <property type="entry name" value="HISTIDINE KINASE"/>
    <property type="match status" value="1"/>
</dbReference>
<dbReference type="Pfam" id="PF00072">
    <property type="entry name" value="Response_reg"/>
    <property type="match status" value="1"/>
</dbReference>
<dbReference type="InterPro" id="IPR036890">
    <property type="entry name" value="HATPase_C_sf"/>
</dbReference>
<reference evidence="13 14" key="1">
    <citation type="journal article" date="2019" name="Int. J. Syst. Evol. Microbiol.">
        <title>The Global Catalogue of Microorganisms (GCM) 10K type strain sequencing project: providing services to taxonomists for standard genome sequencing and annotation.</title>
        <authorList>
            <consortium name="The Broad Institute Genomics Platform"/>
            <consortium name="The Broad Institute Genome Sequencing Center for Infectious Disease"/>
            <person name="Wu L."/>
            <person name="Ma J."/>
        </authorList>
    </citation>
    <scope>NUCLEOTIDE SEQUENCE [LARGE SCALE GENOMIC DNA]</scope>
    <source>
        <strain evidence="13 14">JCM 9933</strain>
    </source>
</reference>
<feature type="domain" description="Histidine kinase" evidence="10">
    <location>
        <begin position="461"/>
        <end position="686"/>
    </location>
</feature>
<dbReference type="Pfam" id="PF02518">
    <property type="entry name" value="HATPase_c"/>
    <property type="match status" value="1"/>
</dbReference>
<dbReference type="Pfam" id="PF12860">
    <property type="entry name" value="PAS_7"/>
    <property type="match status" value="1"/>
</dbReference>
<dbReference type="SUPFAM" id="SSF55874">
    <property type="entry name" value="ATPase domain of HSP90 chaperone/DNA topoisomerase II/histidine kinase"/>
    <property type="match status" value="1"/>
</dbReference>
<keyword evidence="3 6" id="KW-0597">Phosphoprotein</keyword>
<dbReference type="InterPro" id="IPR003661">
    <property type="entry name" value="HisK_dim/P_dom"/>
</dbReference>
<dbReference type="InterPro" id="IPR011006">
    <property type="entry name" value="CheY-like_superfamily"/>
</dbReference>
<evidence type="ECO:0000256" key="3">
    <source>
        <dbReference type="ARBA" id="ARBA00022553"/>
    </source>
</evidence>